<accession>A0AAU9PB65</accession>
<gene>
    <name evidence="2" type="ORF">LVIROSA_LOCUS32866</name>
</gene>
<protein>
    <submittedName>
        <fullName evidence="2">Uncharacterized protein</fullName>
    </submittedName>
</protein>
<dbReference type="Proteomes" id="UP001157418">
    <property type="component" value="Unassembled WGS sequence"/>
</dbReference>
<sequence length="119" mass="12368">MRRTKGVSGVEKSPGSSGDAVIGREMRRGGGGSNPPSTTAATTAERRLLESPSAVTSSTAMAASFVGIHGRRWWRRLEGNPRATGDINACSFAFPTLEWTRGGCSVDLGISTEVVAVGS</sequence>
<dbReference type="AlphaFoldDB" id="A0AAU9PB65"/>
<evidence type="ECO:0000313" key="2">
    <source>
        <dbReference type="EMBL" id="CAH1447238.1"/>
    </source>
</evidence>
<name>A0AAU9PB65_9ASTR</name>
<feature type="region of interest" description="Disordered" evidence="1">
    <location>
        <begin position="1"/>
        <end position="41"/>
    </location>
</feature>
<evidence type="ECO:0000313" key="3">
    <source>
        <dbReference type="Proteomes" id="UP001157418"/>
    </source>
</evidence>
<dbReference type="EMBL" id="CAKMRJ010005523">
    <property type="protein sequence ID" value="CAH1447238.1"/>
    <property type="molecule type" value="Genomic_DNA"/>
</dbReference>
<proteinExistence type="predicted"/>
<keyword evidence="3" id="KW-1185">Reference proteome</keyword>
<organism evidence="2 3">
    <name type="scientific">Lactuca virosa</name>
    <dbReference type="NCBI Taxonomy" id="75947"/>
    <lineage>
        <taxon>Eukaryota</taxon>
        <taxon>Viridiplantae</taxon>
        <taxon>Streptophyta</taxon>
        <taxon>Embryophyta</taxon>
        <taxon>Tracheophyta</taxon>
        <taxon>Spermatophyta</taxon>
        <taxon>Magnoliopsida</taxon>
        <taxon>eudicotyledons</taxon>
        <taxon>Gunneridae</taxon>
        <taxon>Pentapetalae</taxon>
        <taxon>asterids</taxon>
        <taxon>campanulids</taxon>
        <taxon>Asterales</taxon>
        <taxon>Asteraceae</taxon>
        <taxon>Cichorioideae</taxon>
        <taxon>Cichorieae</taxon>
        <taxon>Lactucinae</taxon>
        <taxon>Lactuca</taxon>
    </lineage>
</organism>
<comment type="caution">
    <text evidence="2">The sequence shown here is derived from an EMBL/GenBank/DDBJ whole genome shotgun (WGS) entry which is preliminary data.</text>
</comment>
<reference evidence="2 3" key="1">
    <citation type="submission" date="2022-01" db="EMBL/GenBank/DDBJ databases">
        <authorList>
            <person name="Xiong W."/>
            <person name="Schranz E."/>
        </authorList>
    </citation>
    <scope>NUCLEOTIDE SEQUENCE [LARGE SCALE GENOMIC DNA]</scope>
</reference>
<evidence type="ECO:0000256" key="1">
    <source>
        <dbReference type="SAM" id="MobiDB-lite"/>
    </source>
</evidence>